<reference evidence="10" key="1">
    <citation type="journal article" date="2019" name="Int. J. Syst. Evol. Microbiol.">
        <title>The Global Catalogue of Microorganisms (GCM) 10K type strain sequencing project: providing services to taxonomists for standard genome sequencing and annotation.</title>
        <authorList>
            <consortium name="The Broad Institute Genomics Platform"/>
            <consortium name="The Broad Institute Genome Sequencing Center for Infectious Disease"/>
            <person name="Wu L."/>
            <person name="Ma J."/>
        </authorList>
    </citation>
    <scope>NUCLEOTIDE SEQUENCE [LARGE SCALE GENOMIC DNA]</scope>
    <source>
        <strain evidence="10">JCM 11650</strain>
    </source>
</reference>
<feature type="domain" description="YetF C-terminal" evidence="8">
    <location>
        <begin position="104"/>
        <end position="163"/>
    </location>
</feature>
<keyword evidence="5 7" id="KW-1133">Transmembrane helix</keyword>
<comment type="caution">
    <text evidence="9">The sequence shown here is derived from an EMBL/GenBank/DDBJ whole genome shotgun (WGS) entry which is preliminary data.</text>
</comment>
<protein>
    <submittedName>
        <fullName evidence="9">DUF421 domain-containing protein</fullName>
    </submittedName>
</protein>
<comment type="similarity">
    <text evidence="2">Belongs to the UPF0702 family.</text>
</comment>
<dbReference type="PANTHER" id="PTHR34582">
    <property type="entry name" value="UPF0702 TRANSMEMBRANE PROTEIN YCAP"/>
    <property type="match status" value="1"/>
</dbReference>
<evidence type="ECO:0000256" key="2">
    <source>
        <dbReference type="ARBA" id="ARBA00006448"/>
    </source>
</evidence>
<feature type="transmembrane region" description="Helical" evidence="7">
    <location>
        <begin position="74"/>
        <end position="94"/>
    </location>
</feature>
<sequence length="190" mass="20234">MIDWELLWHDYVGISPTGILGVIASTVVLYTAFSVLMQAIGPRLMARPSTGSFVVLAVVGGITARSTLGESPTMLGAIIVLATLVLLEYATGHIRRVPPLVRRTRPVVVMVDGAEVPEGLRRSRLTRGMLLDRLRAGGVLDPADVALVILEARGTLTVLPHGARIAPELVDHVEGRERIPARLLADAAAG</sequence>
<accession>A0ABW4PTD6</accession>
<dbReference type="EMBL" id="JBHUFL010000002">
    <property type="protein sequence ID" value="MFD1834074.1"/>
    <property type="molecule type" value="Genomic_DNA"/>
</dbReference>
<keyword evidence="6 7" id="KW-0472">Membrane</keyword>
<proteinExistence type="inferred from homology"/>
<evidence type="ECO:0000256" key="3">
    <source>
        <dbReference type="ARBA" id="ARBA00022475"/>
    </source>
</evidence>
<evidence type="ECO:0000259" key="8">
    <source>
        <dbReference type="Pfam" id="PF04239"/>
    </source>
</evidence>
<feature type="transmembrane region" description="Helical" evidence="7">
    <location>
        <begin position="49"/>
        <end position="68"/>
    </location>
</feature>
<dbReference type="RefSeq" id="WP_343903514.1">
    <property type="nucleotide sequence ID" value="NZ_BAAAIS010000002.1"/>
</dbReference>
<evidence type="ECO:0000256" key="4">
    <source>
        <dbReference type="ARBA" id="ARBA00022692"/>
    </source>
</evidence>
<keyword evidence="4 7" id="KW-0812">Transmembrane</keyword>
<dbReference type="Pfam" id="PF04239">
    <property type="entry name" value="DUF421"/>
    <property type="match status" value="1"/>
</dbReference>
<evidence type="ECO:0000256" key="5">
    <source>
        <dbReference type="ARBA" id="ARBA00022989"/>
    </source>
</evidence>
<gene>
    <name evidence="9" type="ORF">ACFSDA_03205</name>
</gene>
<dbReference type="InterPro" id="IPR007353">
    <property type="entry name" value="DUF421"/>
</dbReference>
<evidence type="ECO:0000256" key="1">
    <source>
        <dbReference type="ARBA" id="ARBA00004651"/>
    </source>
</evidence>
<feature type="transmembrane region" description="Helical" evidence="7">
    <location>
        <begin position="12"/>
        <end position="37"/>
    </location>
</feature>
<dbReference type="InterPro" id="IPR023090">
    <property type="entry name" value="UPF0702_alpha/beta_dom_sf"/>
</dbReference>
<evidence type="ECO:0000313" key="10">
    <source>
        <dbReference type="Proteomes" id="UP001597280"/>
    </source>
</evidence>
<organism evidence="9 10">
    <name type="scientific">Brachybacterium rhamnosum</name>
    <dbReference type="NCBI Taxonomy" id="173361"/>
    <lineage>
        <taxon>Bacteria</taxon>
        <taxon>Bacillati</taxon>
        <taxon>Actinomycetota</taxon>
        <taxon>Actinomycetes</taxon>
        <taxon>Micrococcales</taxon>
        <taxon>Dermabacteraceae</taxon>
        <taxon>Brachybacterium</taxon>
    </lineage>
</organism>
<name>A0ABW4PTD6_9MICO</name>
<keyword evidence="10" id="KW-1185">Reference proteome</keyword>
<evidence type="ECO:0000313" key="9">
    <source>
        <dbReference type="EMBL" id="MFD1834074.1"/>
    </source>
</evidence>
<evidence type="ECO:0000256" key="6">
    <source>
        <dbReference type="ARBA" id="ARBA00023136"/>
    </source>
</evidence>
<comment type="subcellular location">
    <subcellularLocation>
        <location evidence="1">Cell membrane</location>
        <topology evidence="1">Multi-pass membrane protein</topology>
    </subcellularLocation>
</comment>
<evidence type="ECO:0000256" key="7">
    <source>
        <dbReference type="SAM" id="Phobius"/>
    </source>
</evidence>
<keyword evidence="3" id="KW-1003">Cell membrane</keyword>
<dbReference type="Gene3D" id="3.30.240.20">
    <property type="entry name" value="bsu07140 like domains"/>
    <property type="match status" value="1"/>
</dbReference>
<dbReference type="Proteomes" id="UP001597280">
    <property type="component" value="Unassembled WGS sequence"/>
</dbReference>
<dbReference type="PANTHER" id="PTHR34582:SF6">
    <property type="entry name" value="UPF0702 TRANSMEMBRANE PROTEIN YCAP"/>
    <property type="match status" value="1"/>
</dbReference>